<feature type="region of interest" description="Disordered" evidence="1">
    <location>
        <begin position="140"/>
        <end position="162"/>
    </location>
</feature>
<name>A0A4P9ZM64_9FUNG</name>
<feature type="non-terminal residue" evidence="2">
    <location>
        <position position="162"/>
    </location>
</feature>
<dbReference type="STRING" id="215637.A0A4P9ZM64"/>
<dbReference type="EMBL" id="ML003613">
    <property type="protein sequence ID" value="RKP33712.1"/>
    <property type="molecule type" value="Genomic_DNA"/>
</dbReference>
<proteinExistence type="predicted"/>
<organism evidence="2 3">
    <name type="scientific">Dimargaris cristalligena</name>
    <dbReference type="NCBI Taxonomy" id="215637"/>
    <lineage>
        <taxon>Eukaryota</taxon>
        <taxon>Fungi</taxon>
        <taxon>Fungi incertae sedis</taxon>
        <taxon>Zoopagomycota</taxon>
        <taxon>Kickxellomycotina</taxon>
        <taxon>Dimargaritomycetes</taxon>
        <taxon>Dimargaritales</taxon>
        <taxon>Dimargaritaceae</taxon>
        <taxon>Dimargaris</taxon>
    </lineage>
</organism>
<gene>
    <name evidence="2" type="ORF">BJ085DRAFT_7493</name>
</gene>
<keyword evidence="3" id="KW-1185">Reference proteome</keyword>
<dbReference type="Proteomes" id="UP000268162">
    <property type="component" value="Unassembled WGS sequence"/>
</dbReference>
<evidence type="ECO:0000256" key="1">
    <source>
        <dbReference type="SAM" id="MobiDB-lite"/>
    </source>
</evidence>
<evidence type="ECO:0000313" key="2">
    <source>
        <dbReference type="EMBL" id="RKP33712.1"/>
    </source>
</evidence>
<dbReference type="GO" id="GO:0031490">
    <property type="term" value="F:chromatin DNA binding"/>
    <property type="evidence" value="ECO:0007669"/>
    <property type="project" value="TreeGrafter"/>
</dbReference>
<dbReference type="AlphaFoldDB" id="A0A4P9ZM64"/>
<protein>
    <recommendedName>
        <fullName evidence="4">GRAM domain-containing protein</fullName>
    </recommendedName>
</protein>
<dbReference type="CDD" id="cd13214">
    <property type="entry name" value="PH-GRAM_WBP2"/>
    <property type="match status" value="1"/>
</dbReference>
<dbReference type="SUPFAM" id="SSF50729">
    <property type="entry name" value="PH domain-like"/>
    <property type="match status" value="1"/>
</dbReference>
<dbReference type="PANTHER" id="PTHR31606:SF1">
    <property type="entry name" value="WW DOMAIN BINDING PROTEIN 2, ISOFORM E"/>
    <property type="match status" value="1"/>
</dbReference>
<reference evidence="3" key="1">
    <citation type="journal article" date="2018" name="Nat. Microbiol.">
        <title>Leveraging single-cell genomics to expand the fungal tree of life.</title>
        <authorList>
            <person name="Ahrendt S.R."/>
            <person name="Quandt C.A."/>
            <person name="Ciobanu D."/>
            <person name="Clum A."/>
            <person name="Salamov A."/>
            <person name="Andreopoulos B."/>
            <person name="Cheng J.F."/>
            <person name="Woyke T."/>
            <person name="Pelin A."/>
            <person name="Henrissat B."/>
            <person name="Reynolds N.K."/>
            <person name="Benny G.L."/>
            <person name="Smith M.E."/>
            <person name="James T.Y."/>
            <person name="Grigoriev I.V."/>
        </authorList>
    </citation>
    <scope>NUCLEOTIDE SEQUENCE [LARGE SCALE GENOMIC DNA]</scope>
    <source>
        <strain evidence="3">RSA 468</strain>
    </source>
</reference>
<dbReference type="GO" id="GO:0003713">
    <property type="term" value="F:transcription coactivator activity"/>
    <property type="evidence" value="ECO:0007669"/>
    <property type="project" value="InterPro"/>
</dbReference>
<sequence length="162" mass="17762">MALNCVMFDPSSRAPIPLPQEKFFFQQGRVKCSLEHGNNINLQAASGTVYVSNQRMLYINDLPTGPFANFTVPISRIRDGQFVQPWFAPNAYHCVILPVAQGQLPGPCAVRLVFNEGGGFDFSSALRNVQERLAEGHTNPVVLEPLPPYSAGRDSDEPQSSA</sequence>
<dbReference type="InterPro" id="IPR044852">
    <property type="entry name" value="WBP2-like"/>
</dbReference>
<evidence type="ECO:0008006" key="4">
    <source>
        <dbReference type="Google" id="ProtNLM"/>
    </source>
</evidence>
<dbReference type="PANTHER" id="PTHR31606">
    <property type="entry name" value="WW DOMAIN BINDING PROTEIN 2, ISOFORM E"/>
    <property type="match status" value="1"/>
</dbReference>
<evidence type="ECO:0000313" key="3">
    <source>
        <dbReference type="Proteomes" id="UP000268162"/>
    </source>
</evidence>
<dbReference type="GO" id="GO:0005634">
    <property type="term" value="C:nucleus"/>
    <property type="evidence" value="ECO:0007669"/>
    <property type="project" value="TreeGrafter"/>
</dbReference>
<accession>A0A4P9ZM64</accession>